<evidence type="ECO:0000256" key="2">
    <source>
        <dbReference type="SAM" id="SignalP"/>
    </source>
</evidence>
<accession>A0ABU9YY34</accession>
<dbReference type="PROSITE" id="PS00695">
    <property type="entry name" value="ENT_VIR_OMP_2"/>
    <property type="match status" value="1"/>
</dbReference>
<dbReference type="SUPFAM" id="SSF56925">
    <property type="entry name" value="OMPA-like"/>
    <property type="match status" value="1"/>
</dbReference>
<dbReference type="EMBL" id="JBDIVE010000003">
    <property type="protein sequence ID" value="MEN3068474.1"/>
    <property type="molecule type" value="Genomic_DNA"/>
</dbReference>
<dbReference type="Pfam" id="PF03922">
    <property type="entry name" value="OmpW"/>
    <property type="match status" value="1"/>
</dbReference>
<keyword evidence="2" id="KW-0732">Signal</keyword>
<comment type="subcellular location">
    <subcellularLocation>
        <location evidence="1">Cell outer membrane</location>
    </subcellularLocation>
</comment>
<proteinExistence type="predicted"/>
<evidence type="ECO:0000313" key="4">
    <source>
        <dbReference type="Proteomes" id="UP001410394"/>
    </source>
</evidence>
<keyword evidence="4" id="KW-1185">Reference proteome</keyword>
<dbReference type="RefSeq" id="WP_345919242.1">
    <property type="nucleotide sequence ID" value="NZ_JBDIVE010000003.1"/>
</dbReference>
<protein>
    <submittedName>
        <fullName evidence="3">OmpW family outer membrane protein</fullName>
    </submittedName>
</protein>
<dbReference type="InterPro" id="IPR005618">
    <property type="entry name" value="OMPW"/>
</dbReference>
<organism evidence="3 4">
    <name type="scientific">Uliginosibacterium sediminicola</name>
    <dbReference type="NCBI Taxonomy" id="2024550"/>
    <lineage>
        <taxon>Bacteria</taxon>
        <taxon>Pseudomonadati</taxon>
        <taxon>Pseudomonadota</taxon>
        <taxon>Betaproteobacteria</taxon>
        <taxon>Rhodocyclales</taxon>
        <taxon>Zoogloeaceae</taxon>
        <taxon>Uliginosibacterium</taxon>
    </lineage>
</organism>
<dbReference type="PANTHER" id="PTHR36920">
    <property type="match status" value="1"/>
</dbReference>
<comment type="caution">
    <text evidence="3">The sequence shown here is derived from an EMBL/GenBank/DDBJ whole genome shotgun (WGS) entry which is preliminary data.</text>
</comment>
<evidence type="ECO:0000313" key="3">
    <source>
        <dbReference type="EMBL" id="MEN3068474.1"/>
    </source>
</evidence>
<sequence length="196" mass="21330">MKYKLIAAALLAACATQIASAAGDSPWLVRARAIYLAPDNHDTTPLNLNVNGKFLPEVDISYFITKNIATELILTYPQKHDIKAGSTKIGSLKQLPPTLTLQYHFTPESSFRPYVGAGLNYTRISSVSLPDGFSIDKNSFGYALQAGFDVALTKQTSLNFDVKKVKIATDVKANGNKVGTLHVDPLLFGIGFGYRF</sequence>
<dbReference type="Proteomes" id="UP001410394">
    <property type="component" value="Unassembled WGS sequence"/>
</dbReference>
<feature type="signal peptide" evidence="2">
    <location>
        <begin position="1"/>
        <end position="21"/>
    </location>
</feature>
<name>A0ABU9YY34_9RHOO</name>
<gene>
    <name evidence="3" type="ORF">ABDB84_08280</name>
</gene>
<evidence type="ECO:0000256" key="1">
    <source>
        <dbReference type="ARBA" id="ARBA00004442"/>
    </source>
</evidence>
<dbReference type="PANTHER" id="PTHR36920:SF1">
    <property type="entry name" value="OUTER MEMBRANE PROTEIN W"/>
    <property type="match status" value="1"/>
</dbReference>
<dbReference type="Gene3D" id="2.40.160.20">
    <property type="match status" value="1"/>
</dbReference>
<dbReference type="InterPro" id="IPR000758">
    <property type="entry name" value="Enterovir_OMP"/>
</dbReference>
<reference evidence="3 4" key="1">
    <citation type="journal article" date="2018" name="Int. J. Syst. Evol. Microbiol.">
        <title>Uliginosibacterium sediminicola sp. nov., isolated from freshwater sediment.</title>
        <authorList>
            <person name="Hwang W.M."/>
            <person name="Kim S.M."/>
            <person name="Kang K."/>
            <person name="Ahn T.Y."/>
        </authorList>
    </citation>
    <scope>NUCLEOTIDE SEQUENCE [LARGE SCALE GENOMIC DNA]</scope>
    <source>
        <strain evidence="3 4">M1-21</strain>
    </source>
</reference>
<dbReference type="InterPro" id="IPR011250">
    <property type="entry name" value="OMP/PagP_B-barrel"/>
</dbReference>
<feature type="chain" id="PRO_5046002886" evidence="2">
    <location>
        <begin position="22"/>
        <end position="196"/>
    </location>
</feature>